<feature type="compositionally biased region" description="Basic residues" evidence="1">
    <location>
        <begin position="158"/>
        <end position="172"/>
    </location>
</feature>
<feature type="region of interest" description="Disordered" evidence="1">
    <location>
        <begin position="142"/>
        <end position="172"/>
    </location>
</feature>
<dbReference type="PANTHER" id="PTHR47481:SF31">
    <property type="entry name" value="OS01G0873500 PROTEIN"/>
    <property type="match status" value="1"/>
</dbReference>
<dbReference type="PANTHER" id="PTHR47481">
    <property type="match status" value="1"/>
</dbReference>
<evidence type="ECO:0000313" key="2">
    <source>
        <dbReference type="Proteomes" id="UP001515500"/>
    </source>
</evidence>
<dbReference type="AlphaFoldDB" id="A0AB40C1J5"/>
<gene>
    <name evidence="3" type="primary">LOC120270236</name>
</gene>
<dbReference type="Pfam" id="PF14223">
    <property type="entry name" value="Retrotran_gag_2"/>
    <property type="match status" value="1"/>
</dbReference>
<dbReference type="GeneID" id="120270236"/>
<evidence type="ECO:0000313" key="3">
    <source>
        <dbReference type="RefSeq" id="XP_039133194.1"/>
    </source>
</evidence>
<name>A0AB40C1J5_DIOCR</name>
<dbReference type="Proteomes" id="UP001515500">
    <property type="component" value="Chromosome 10"/>
</dbReference>
<organism evidence="2 3">
    <name type="scientific">Dioscorea cayennensis subsp. rotundata</name>
    <name type="common">White Guinea yam</name>
    <name type="synonym">Dioscorea rotundata</name>
    <dbReference type="NCBI Taxonomy" id="55577"/>
    <lineage>
        <taxon>Eukaryota</taxon>
        <taxon>Viridiplantae</taxon>
        <taxon>Streptophyta</taxon>
        <taxon>Embryophyta</taxon>
        <taxon>Tracheophyta</taxon>
        <taxon>Spermatophyta</taxon>
        <taxon>Magnoliopsida</taxon>
        <taxon>Liliopsida</taxon>
        <taxon>Dioscoreales</taxon>
        <taxon>Dioscoreaceae</taxon>
        <taxon>Dioscorea</taxon>
    </lineage>
</organism>
<proteinExistence type="predicted"/>
<reference evidence="3" key="1">
    <citation type="submission" date="2025-08" db="UniProtKB">
        <authorList>
            <consortium name="RefSeq"/>
        </authorList>
    </citation>
    <scope>IDENTIFICATION</scope>
</reference>
<sequence length="172" mass="18997">MEILDLVMSPNATTYDIWTNIENMSRDNKKSRAVFLEAKFRNINQGDITITEYCHKLKTVADALGDVGQPVSDEILVLTMLRGLNDHFATMATLLTMQSPFPTFIRVCSLLLLEETRRNNAAKSTTPITALVSTTTSTIDHRNTNVRGARGNFNGHGRGGRNKGHGHGGHTE</sequence>
<protein>
    <submittedName>
        <fullName evidence="3">Uncharacterized protein LOC120270236</fullName>
    </submittedName>
</protein>
<accession>A0AB40C1J5</accession>
<dbReference type="RefSeq" id="XP_039133194.1">
    <property type="nucleotide sequence ID" value="XM_039277260.1"/>
</dbReference>
<evidence type="ECO:0000256" key="1">
    <source>
        <dbReference type="SAM" id="MobiDB-lite"/>
    </source>
</evidence>
<keyword evidence="2" id="KW-1185">Reference proteome</keyword>